<feature type="compositionally biased region" description="Basic and acidic residues" evidence="1">
    <location>
        <begin position="78"/>
        <end position="88"/>
    </location>
</feature>
<feature type="compositionally biased region" description="Polar residues" evidence="1">
    <location>
        <begin position="62"/>
        <end position="76"/>
    </location>
</feature>
<keyword evidence="3" id="KW-1185">Reference proteome</keyword>
<evidence type="ECO:0000313" key="2">
    <source>
        <dbReference type="EMBL" id="TFY97970.1"/>
    </source>
</evidence>
<dbReference type="EMBL" id="SMLL01000006">
    <property type="protein sequence ID" value="TFY97970.1"/>
    <property type="molecule type" value="Genomic_DNA"/>
</dbReference>
<feature type="compositionally biased region" description="Basic and acidic residues" evidence="1">
    <location>
        <begin position="45"/>
        <end position="61"/>
    </location>
</feature>
<accession>A0A4Z0BGP9</accession>
<dbReference type="RefSeq" id="WP_135286203.1">
    <property type="nucleotide sequence ID" value="NZ_SMLL01000006.1"/>
</dbReference>
<proteinExistence type="predicted"/>
<feature type="region of interest" description="Disordered" evidence="1">
    <location>
        <begin position="1"/>
        <end position="110"/>
    </location>
</feature>
<gene>
    <name evidence="2" type="ORF">EZ242_16100</name>
</gene>
<sequence length="110" mass="12478">MSKKHDFLRSEQNRDKHPESQMVGSAAQQEEQQRRESVQNVSAQDRQEPHRGKYGNDHNKMGEQQPTQKNEGQRTPQSRHDNEMHVGGDNRIQSRQANPQAGESHGPSGG</sequence>
<feature type="compositionally biased region" description="Basic and acidic residues" evidence="1">
    <location>
        <begin position="1"/>
        <end position="19"/>
    </location>
</feature>
<protein>
    <submittedName>
        <fullName evidence="2">Uncharacterized protein</fullName>
    </submittedName>
</protein>
<dbReference type="OrthoDB" id="8912009at2"/>
<comment type="caution">
    <text evidence="2">The sequence shown here is derived from an EMBL/GenBank/DDBJ whole genome shotgun (WGS) entry which is preliminary data.</text>
</comment>
<dbReference type="AlphaFoldDB" id="A0A4Z0BGP9"/>
<feature type="compositionally biased region" description="Polar residues" evidence="1">
    <location>
        <begin position="91"/>
        <end position="101"/>
    </location>
</feature>
<dbReference type="Proteomes" id="UP000297564">
    <property type="component" value="Unassembled WGS sequence"/>
</dbReference>
<evidence type="ECO:0000313" key="3">
    <source>
        <dbReference type="Proteomes" id="UP000297564"/>
    </source>
</evidence>
<evidence type="ECO:0000256" key="1">
    <source>
        <dbReference type="SAM" id="MobiDB-lite"/>
    </source>
</evidence>
<organism evidence="2 3">
    <name type="scientific">Ramlibacter rhizophilus</name>
    <dbReference type="NCBI Taxonomy" id="1781167"/>
    <lineage>
        <taxon>Bacteria</taxon>
        <taxon>Pseudomonadati</taxon>
        <taxon>Pseudomonadota</taxon>
        <taxon>Betaproteobacteria</taxon>
        <taxon>Burkholderiales</taxon>
        <taxon>Comamonadaceae</taxon>
        <taxon>Ramlibacter</taxon>
    </lineage>
</organism>
<name>A0A4Z0BGP9_9BURK</name>
<reference evidence="2 3" key="1">
    <citation type="submission" date="2019-03" db="EMBL/GenBank/DDBJ databases">
        <title>Ramlibacter rhizophilus CCTCC AB2015357, whole genome shotgun sequence.</title>
        <authorList>
            <person name="Zhang X."/>
            <person name="Feng G."/>
            <person name="Zhu H."/>
        </authorList>
    </citation>
    <scope>NUCLEOTIDE SEQUENCE [LARGE SCALE GENOMIC DNA]</scope>
    <source>
        <strain evidence="2 3">CCTCC AB2015357</strain>
    </source>
</reference>